<dbReference type="InterPro" id="IPR011701">
    <property type="entry name" value="MFS"/>
</dbReference>
<protein>
    <submittedName>
        <fullName evidence="4">Multidrug resistance</fullName>
    </submittedName>
</protein>
<feature type="transmembrane region" description="Helical" evidence="3">
    <location>
        <begin position="90"/>
        <end position="107"/>
    </location>
</feature>
<evidence type="ECO:0000313" key="5">
    <source>
        <dbReference type="Proteomes" id="UP000265663"/>
    </source>
</evidence>
<gene>
    <name evidence="4" type="ORF">GMOD_00001958</name>
</gene>
<dbReference type="EMBL" id="KE747809">
    <property type="protein sequence ID" value="RMZ66607.1"/>
    <property type="molecule type" value="Genomic_DNA"/>
</dbReference>
<proteinExistence type="predicted"/>
<dbReference type="Gene3D" id="1.20.1250.20">
    <property type="entry name" value="MFS general substrate transporter like domains"/>
    <property type="match status" value="2"/>
</dbReference>
<feature type="transmembrane region" description="Helical" evidence="3">
    <location>
        <begin position="368"/>
        <end position="389"/>
    </location>
</feature>
<feature type="transmembrane region" description="Helical" evidence="3">
    <location>
        <begin position="441"/>
        <end position="464"/>
    </location>
</feature>
<dbReference type="GO" id="GO:0022857">
    <property type="term" value="F:transmembrane transporter activity"/>
    <property type="evidence" value="ECO:0007669"/>
    <property type="project" value="InterPro"/>
</dbReference>
<accession>A0A3M7LWI9</accession>
<keyword evidence="3" id="KW-1133">Transmembrane helix</keyword>
<comment type="subcellular location">
    <subcellularLocation>
        <location evidence="1">Membrane</location>
        <topology evidence="1">Multi-pass membrane protein</topology>
    </subcellularLocation>
</comment>
<dbReference type="PANTHER" id="PTHR23520">
    <property type="entry name" value="TRANSPORTER, PUTATIVE (AFU_ORTHOLOGUE AFUA_3G04000)-RELATED"/>
    <property type="match status" value="1"/>
</dbReference>
<evidence type="ECO:0000313" key="4">
    <source>
        <dbReference type="EMBL" id="RMZ66607.1"/>
    </source>
</evidence>
<organism evidence="4 5">
    <name type="scientific">Pyrenophora seminiperda CCB06</name>
    <dbReference type="NCBI Taxonomy" id="1302712"/>
    <lineage>
        <taxon>Eukaryota</taxon>
        <taxon>Fungi</taxon>
        <taxon>Dikarya</taxon>
        <taxon>Ascomycota</taxon>
        <taxon>Pezizomycotina</taxon>
        <taxon>Dothideomycetes</taxon>
        <taxon>Pleosporomycetidae</taxon>
        <taxon>Pleosporales</taxon>
        <taxon>Pleosporineae</taxon>
        <taxon>Pleosporaceae</taxon>
        <taxon>Pyrenophora</taxon>
    </lineage>
</organism>
<feature type="transmembrane region" description="Helical" evidence="3">
    <location>
        <begin position="33"/>
        <end position="53"/>
    </location>
</feature>
<keyword evidence="3" id="KW-0472">Membrane</keyword>
<feature type="transmembrane region" description="Helical" evidence="3">
    <location>
        <begin position="154"/>
        <end position="173"/>
    </location>
</feature>
<feature type="transmembrane region" description="Helical" evidence="3">
    <location>
        <begin position="59"/>
        <end position="78"/>
    </location>
</feature>
<dbReference type="InterPro" id="IPR036259">
    <property type="entry name" value="MFS_trans_sf"/>
</dbReference>
<keyword evidence="3" id="KW-0812">Transmembrane</keyword>
<feature type="transmembrane region" description="Helical" evidence="3">
    <location>
        <begin position="193"/>
        <end position="212"/>
    </location>
</feature>
<dbReference type="Pfam" id="PF07690">
    <property type="entry name" value="MFS_1"/>
    <property type="match status" value="2"/>
</dbReference>
<evidence type="ECO:0000256" key="1">
    <source>
        <dbReference type="ARBA" id="ARBA00004141"/>
    </source>
</evidence>
<evidence type="ECO:0000256" key="3">
    <source>
        <dbReference type="SAM" id="Phobius"/>
    </source>
</evidence>
<dbReference type="PANTHER" id="PTHR23520:SF5">
    <property type="entry name" value="TRANSPORTER, PUTATIVE (AFU_ORTHOLOGUE AFUA_3G04000)-RELATED"/>
    <property type="match status" value="1"/>
</dbReference>
<dbReference type="OrthoDB" id="10027823at2759"/>
<dbReference type="Proteomes" id="UP000265663">
    <property type="component" value="Unassembled WGS sequence"/>
</dbReference>
<evidence type="ECO:0000256" key="2">
    <source>
        <dbReference type="SAM" id="MobiDB-lite"/>
    </source>
</evidence>
<sequence>MAPTAMSRIAGFLGIKSLNATGRDAYIIISLRSLRMFTAGIPSLVLALFFSSLKFPDGRIGVFMTLTLLGDVLLSLLLTLVADKLGRRRILFMGSVMMAGSGIAFALSENFWILLLAAVFGIISVTGADCGPFRAVEESILSGLTDDKTRSDVLAWYVTATTMAGAIGAEVAGRTVHALEKRSGNVTKAYHTLFWGYAAFGFLGSILCLCLSKRCEAAGERHAETKEREQGRHDEEGVVLLEAASSRSTDGFEEDHDHLGSYSNPRVAPSTKKTGYFSQISKPTQSIMFKLWILLAIDSLADGMTPYSLMNYYVEQKFHVPKTTLGDITSASQFLCAINAIFAGPLAKRIGLINTMVFTHIPSSLASAFIPLPSGVGWTVGLLLFRAALNSMDQAPRAAFIAAVVKPEERTGVMGITGMLRTLSASAGPSITGFLSGHDNFWIAFLASGACRITYDLGLWVLFVNVKVSKDAGREDDVESLHDDALAGLVSDTESDEEDEGRKSKDSS</sequence>
<keyword evidence="5" id="KW-1185">Reference proteome</keyword>
<feature type="region of interest" description="Disordered" evidence="2">
    <location>
        <begin position="485"/>
        <end position="508"/>
    </location>
</feature>
<dbReference type="AlphaFoldDB" id="A0A3M7LWI9"/>
<feature type="transmembrane region" description="Helical" evidence="3">
    <location>
        <begin position="113"/>
        <end position="133"/>
    </location>
</feature>
<dbReference type="GO" id="GO:0000329">
    <property type="term" value="C:fungal-type vacuole membrane"/>
    <property type="evidence" value="ECO:0007669"/>
    <property type="project" value="TreeGrafter"/>
</dbReference>
<dbReference type="SUPFAM" id="SSF103473">
    <property type="entry name" value="MFS general substrate transporter"/>
    <property type="match status" value="1"/>
</dbReference>
<reference evidence="4 5" key="1">
    <citation type="journal article" date="2014" name="PLoS ONE">
        <title>De novo Genome Assembly of the Fungal Plant Pathogen Pyrenophora semeniperda.</title>
        <authorList>
            <person name="Soliai M.M."/>
            <person name="Meyer S.E."/>
            <person name="Udall J.A."/>
            <person name="Elzinga D.E."/>
            <person name="Hermansen R.A."/>
            <person name="Bodily P.M."/>
            <person name="Hart A.A."/>
            <person name="Coleman C.E."/>
        </authorList>
    </citation>
    <scope>NUCLEOTIDE SEQUENCE [LARGE SCALE GENOMIC DNA]</scope>
    <source>
        <strain evidence="4 5">CCB06</strain>
        <tissue evidence="4">Mycelium</tissue>
    </source>
</reference>
<name>A0A3M7LWI9_9PLEO</name>